<comment type="caution">
    <text evidence="3">The sequence shown here is derived from an EMBL/GenBank/DDBJ whole genome shotgun (WGS) entry which is preliminary data.</text>
</comment>
<dbReference type="InterPro" id="IPR042277">
    <property type="entry name" value="IST1-like"/>
</dbReference>
<name>A0A7J6FLB4_CANSA</name>
<dbReference type="GO" id="GO:0015031">
    <property type="term" value="P:protein transport"/>
    <property type="evidence" value="ECO:0007669"/>
    <property type="project" value="InterPro"/>
</dbReference>
<evidence type="ECO:0000313" key="3">
    <source>
        <dbReference type="EMBL" id="KAF4371428.1"/>
    </source>
</evidence>
<sequence length="650" mass="74397">MPISIPRCTSLKSQHRDFKLTSILIEQVCTFGSRLWRLDCIPIVGLWESSTRLELIEKGEGAVTAASEGDKVREGYAERDFFLGLRMQPLNTFYPRRVSSNVVTGESESPSHDFASTKPGKALKPKQSSYTSIFNLQFLPVLPHLLDVEQLIKDEAINAAYELLECFCDFILVQFSYIRKTKDCPNDIHEAISSLIYASPWCGELPELLLIRRLFAKRYGQNFATVALELSPGNHVNLQVKEKLSTLSISEDMKQKLVNEIVKEYCLTPDILALDYYYDWAEQKMKLTSSEDQALTTDVPTSYHGISEERSELHTSKPLQDLSLSGSSVTSEQKVLPSISESQAEKEDISCGDSQQGKGNLLEMKKEERIVTSSSSSSSESLPKVHDEMLVYMDDIEEFQSSTPNDEDSQDQRLFKFKDSSLNESDQLGNKKVKSSLRDSERSISVSSKKRTRRRLVFHENQTIEDNECLSYYGEQPSNNQRSYHHQQIKQHKKTSADYEGDNRPNQFYNSEMGFTSLSRNCRCYPKRPECCCCCCCCNHRTRHSCNSLESPCYFFADDDNDIYEAPSFRKPNNVSRSHYNSREHMFTNGEEELNEEVEIEERPKDISNEDFQGCNTFPIQTPKHVHPKLPDYDVIAAKFMALKREKSCH</sequence>
<feature type="compositionally biased region" description="Polar residues" evidence="2">
    <location>
        <begin position="322"/>
        <end position="333"/>
    </location>
</feature>
<comment type="similarity">
    <text evidence="1">Belongs to the IST1 family.</text>
</comment>
<dbReference type="PANTHER" id="PTHR12161">
    <property type="entry name" value="IST1 FAMILY MEMBER"/>
    <property type="match status" value="1"/>
</dbReference>
<dbReference type="InterPro" id="IPR005061">
    <property type="entry name" value="Ist1"/>
</dbReference>
<gene>
    <name evidence="3" type="ORF">F8388_001956</name>
</gene>
<evidence type="ECO:0000313" key="4">
    <source>
        <dbReference type="Proteomes" id="UP000525078"/>
    </source>
</evidence>
<evidence type="ECO:0000256" key="1">
    <source>
        <dbReference type="ARBA" id="ARBA00005536"/>
    </source>
</evidence>
<protein>
    <recommendedName>
        <fullName evidence="5">Regulator of Vps4 activity in the MVB pathway protein</fullName>
    </recommendedName>
</protein>
<dbReference type="Pfam" id="PF03398">
    <property type="entry name" value="Ist1"/>
    <property type="match status" value="1"/>
</dbReference>
<accession>A0A7J6FLB4</accession>
<dbReference type="AlphaFoldDB" id="A0A7J6FLB4"/>
<organism evidence="3 4">
    <name type="scientific">Cannabis sativa</name>
    <name type="common">Hemp</name>
    <name type="synonym">Marijuana</name>
    <dbReference type="NCBI Taxonomy" id="3483"/>
    <lineage>
        <taxon>Eukaryota</taxon>
        <taxon>Viridiplantae</taxon>
        <taxon>Streptophyta</taxon>
        <taxon>Embryophyta</taxon>
        <taxon>Tracheophyta</taxon>
        <taxon>Spermatophyta</taxon>
        <taxon>Magnoliopsida</taxon>
        <taxon>eudicotyledons</taxon>
        <taxon>Gunneridae</taxon>
        <taxon>Pentapetalae</taxon>
        <taxon>rosids</taxon>
        <taxon>fabids</taxon>
        <taxon>Rosales</taxon>
        <taxon>Cannabaceae</taxon>
        <taxon>Cannabis</taxon>
    </lineage>
</organism>
<feature type="region of interest" description="Disordered" evidence="2">
    <location>
        <begin position="418"/>
        <end position="451"/>
    </location>
</feature>
<dbReference type="Gene3D" id="1.20.1260.60">
    <property type="entry name" value="Vacuolar protein sorting-associated protein Ist1"/>
    <property type="match status" value="1"/>
</dbReference>
<evidence type="ECO:0000256" key="2">
    <source>
        <dbReference type="SAM" id="MobiDB-lite"/>
    </source>
</evidence>
<reference evidence="3 4" key="1">
    <citation type="journal article" date="2020" name="bioRxiv">
        <title>Sequence and annotation of 42 cannabis genomes reveals extensive copy number variation in cannabinoid synthesis and pathogen resistance genes.</title>
        <authorList>
            <person name="Mckernan K.J."/>
            <person name="Helbert Y."/>
            <person name="Kane L.T."/>
            <person name="Ebling H."/>
            <person name="Zhang L."/>
            <person name="Liu B."/>
            <person name="Eaton Z."/>
            <person name="Mclaughlin S."/>
            <person name="Kingan S."/>
            <person name="Baybayan P."/>
            <person name="Concepcion G."/>
            <person name="Jordan M."/>
            <person name="Riva A."/>
            <person name="Barbazuk W."/>
            <person name="Harkins T."/>
        </authorList>
    </citation>
    <scope>NUCLEOTIDE SEQUENCE [LARGE SCALE GENOMIC DNA]</scope>
    <source>
        <strain evidence="4">cv. Jamaican Lion 4</strain>
        <tissue evidence="3">Leaf</tissue>
    </source>
</reference>
<proteinExistence type="inferred from homology"/>
<feature type="region of interest" description="Disordered" evidence="2">
    <location>
        <begin position="307"/>
        <end position="384"/>
    </location>
</feature>
<dbReference type="PANTHER" id="PTHR12161:SF44">
    <property type="entry name" value="REGULATOR OF VPS4 ACTIVITY IN THE MVB PATHWAY PROTEIN"/>
    <property type="match status" value="1"/>
</dbReference>
<evidence type="ECO:0008006" key="5">
    <source>
        <dbReference type="Google" id="ProtNLM"/>
    </source>
</evidence>
<dbReference type="EMBL" id="JAATIP010000111">
    <property type="protein sequence ID" value="KAF4371428.1"/>
    <property type="molecule type" value="Genomic_DNA"/>
</dbReference>
<dbReference type="Proteomes" id="UP000525078">
    <property type="component" value="Unassembled WGS sequence"/>
</dbReference>